<organism evidence="2 3">
    <name type="scientific">Colletotrichum musicola</name>
    <dbReference type="NCBI Taxonomy" id="2175873"/>
    <lineage>
        <taxon>Eukaryota</taxon>
        <taxon>Fungi</taxon>
        <taxon>Dikarya</taxon>
        <taxon>Ascomycota</taxon>
        <taxon>Pezizomycotina</taxon>
        <taxon>Sordariomycetes</taxon>
        <taxon>Hypocreomycetidae</taxon>
        <taxon>Glomerellales</taxon>
        <taxon>Glomerellaceae</taxon>
        <taxon>Colletotrichum</taxon>
        <taxon>Colletotrichum orchidearum species complex</taxon>
    </lineage>
</organism>
<sequence length="312" mass="35306">MPPRFDPAVERRIQEAIKAMGTDATLKTTRAAEIFNVPRQRLYQRLRGRGSLVERDTTNTKLTWSQETALISYVDRLDRMSLRVRQEVLRDAANRLLRETADPSSTEPPPQTGIVPFNPLKVLNRIAARRRSPSPPRTPEHQSGVLSSPFSTPLTYHKVDSVTHNLKKSAEKLIEVHEELSEELELIVEGIDRFTRSALVQAAELIQTRDDLSRTRLADQVRRARRAGKNRQLQSGGVLKMAQGRHIVAEKGLREAATTIAAKKRAANTIEKATKEVFKAATKKARSWYMTNKLPAAYVVTSERSGRRLKRF</sequence>
<accession>A0A8H6NRM8</accession>
<name>A0A8H6NRM8_9PEZI</name>
<dbReference type="AlphaFoldDB" id="A0A8H6NRM8"/>
<comment type="caution">
    <text evidence="2">The sequence shown here is derived from an EMBL/GenBank/DDBJ whole genome shotgun (WGS) entry which is preliminary data.</text>
</comment>
<dbReference type="OrthoDB" id="5232900at2759"/>
<proteinExistence type="predicted"/>
<evidence type="ECO:0000313" key="3">
    <source>
        <dbReference type="Proteomes" id="UP000639643"/>
    </source>
</evidence>
<dbReference type="Proteomes" id="UP000639643">
    <property type="component" value="Unassembled WGS sequence"/>
</dbReference>
<evidence type="ECO:0000256" key="1">
    <source>
        <dbReference type="SAM" id="MobiDB-lite"/>
    </source>
</evidence>
<protein>
    <submittedName>
        <fullName evidence="2">Putative transposase</fullName>
    </submittedName>
</protein>
<dbReference type="EMBL" id="WIGM01000088">
    <property type="protein sequence ID" value="KAF6841306.1"/>
    <property type="molecule type" value="Genomic_DNA"/>
</dbReference>
<reference evidence="2" key="1">
    <citation type="journal article" date="2020" name="Phytopathology">
        <title>Genome Sequence Resources of Colletotrichum truncatum, C. plurivorum, C. musicola, and C. sojae: Four Species Pathogenic to Soybean (Glycine max).</title>
        <authorList>
            <person name="Rogerio F."/>
            <person name="Boufleur T.R."/>
            <person name="Ciampi-Guillardi M."/>
            <person name="Sukno S.A."/>
            <person name="Thon M.R."/>
            <person name="Massola Junior N.S."/>
            <person name="Baroncelli R."/>
        </authorList>
    </citation>
    <scope>NUCLEOTIDE SEQUENCE</scope>
    <source>
        <strain evidence="2">LFN0074</strain>
    </source>
</reference>
<gene>
    <name evidence="2" type="ORF">CMUS01_03573</name>
</gene>
<feature type="region of interest" description="Disordered" evidence="1">
    <location>
        <begin position="130"/>
        <end position="150"/>
    </location>
</feature>
<evidence type="ECO:0000313" key="2">
    <source>
        <dbReference type="EMBL" id="KAF6841306.1"/>
    </source>
</evidence>
<keyword evidence="3" id="KW-1185">Reference proteome</keyword>